<evidence type="ECO:0000313" key="1">
    <source>
        <dbReference type="EMBL" id="JAE23317.1"/>
    </source>
</evidence>
<dbReference type="AlphaFoldDB" id="A0A0A9GFQ6"/>
<proteinExistence type="predicted"/>
<protein>
    <submittedName>
        <fullName evidence="1">Uncharacterized protein</fullName>
    </submittedName>
</protein>
<reference evidence="1" key="2">
    <citation type="journal article" date="2015" name="Data Brief">
        <title>Shoot transcriptome of the giant reed, Arundo donax.</title>
        <authorList>
            <person name="Barrero R.A."/>
            <person name="Guerrero F.D."/>
            <person name="Moolhuijzen P."/>
            <person name="Goolsby J.A."/>
            <person name="Tidwell J."/>
            <person name="Bellgard S.E."/>
            <person name="Bellgard M.I."/>
        </authorList>
    </citation>
    <scope>NUCLEOTIDE SEQUENCE</scope>
    <source>
        <tissue evidence="1">Shoot tissue taken approximately 20 cm above the soil surface</tissue>
    </source>
</reference>
<reference evidence="1" key="1">
    <citation type="submission" date="2014-09" db="EMBL/GenBank/DDBJ databases">
        <authorList>
            <person name="Magalhaes I.L.F."/>
            <person name="Oliveira U."/>
            <person name="Santos F.R."/>
            <person name="Vidigal T.H.D.A."/>
            <person name="Brescovit A.D."/>
            <person name="Santos A.J."/>
        </authorList>
    </citation>
    <scope>NUCLEOTIDE SEQUENCE</scope>
    <source>
        <tissue evidence="1">Shoot tissue taken approximately 20 cm above the soil surface</tissue>
    </source>
</reference>
<dbReference type="EMBL" id="GBRH01174579">
    <property type="protein sequence ID" value="JAE23317.1"/>
    <property type="molecule type" value="Transcribed_RNA"/>
</dbReference>
<accession>A0A0A9GFQ6</accession>
<name>A0A0A9GFQ6_ARUDO</name>
<organism evidence="1">
    <name type="scientific">Arundo donax</name>
    <name type="common">Giant reed</name>
    <name type="synonym">Donax arundinaceus</name>
    <dbReference type="NCBI Taxonomy" id="35708"/>
    <lineage>
        <taxon>Eukaryota</taxon>
        <taxon>Viridiplantae</taxon>
        <taxon>Streptophyta</taxon>
        <taxon>Embryophyta</taxon>
        <taxon>Tracheophyta</taxon>
        <taxon>Spermatophyta</taxon>
        <taxon>Magnoliopsida</taxon>
        <taxon>Liliopsida</taxon>
        <taxon>Poales</taxon>
        <taxon>Poaceae</taxon>
        <taxon>PACMAD clade</taxon>
        <taxon>Arundinoideae</taxon>
        <taxon>Arundineae</taxon>
        <taxon>Arundo</taxon>
    </lineage>
</organism>
<sequence length="51" mass="4935">MGSPVAAPGEVEGIAERLAGLRVAREEGAPAAAPGGGDIAARLAQLSIGRP</sequence>